<dbReference type="SUPFAM" id="SSF53335">
    <property type="entry name" value="S-adenosyl-L-methionine-dependent methyltransferases"/>
    <property type="match status" value="1"/>
</dbReference>
<keyword evidence="2" id="KW-0489">Methyltransferase</keyword>
<gene>
    <name evidence="2" type="ORF">GRFL_1202</name>
</gene>
<feature type="domain" description="Methyltransferase type 11" evidence="1">
    <location>
        <begin position="19"/>
        <end position="113"/>
    </location>
</feature>
<dbReference type="EMBL" id="CP016359">
    <property type="protein sequence ID" value="APU67926.1"/>
    <property type="molecule type" value="Genomic_DNA"/>
</dbReference>
<dbReference type="CDD" id="cd02440">
    <property type="entry name" value="AdoMet_MTases"/>
    <property type="match status" value="1"/>
</dbReference>
<evidence type="ECO:0000259" key="1">
    <source>
        <dbReference type="Pfam" id="PF08241"/>
    </source>
</evidence>
<dbReference type="Pfam" id="PF08241">
    <property type="entry name" value="Methyltransf_11"/>
    <property type="match status" value="1"/>
</dbReference>
<keyword evidence="3" id="KW-1185">Reference proteome</keyword>
<sequence>MDEEITKTRLSALQFDHVLEIGCGTGKNTRFLVTRAQHITAVDFSEEMLSIARTKILKPEVEFLQADITQKWNFGERKYDLVTFSLVLEHIENLDFIFSEASKTLKPGGHIFVSELHPFKQYAGTKARFHNGHELQELQTYQHHVSDFIHSAEKADLQLQSLQEHFDEDRQELPRLLSLIFQKI</sequence>
<reference evidence="2 3" key="1">
    <citation type="submission" date="2016-07" db="EMBL/GenBank/DDBJ databases">
        <title>Multi-omics approach to identify versatile polysaccharide utilization systems of a marine flavobacterium Gramella flava.</title>
        <authorList>
            <person name="Tang K."/>
        </authorList>
    </citation>
    <scope>NUCLEOTIDE SEQUENCE [LARGE SCALE GENOMIC DNA]</scope>
    <source>
        <strain evidence="2 3">JLT2011</strain>
    </source>
</reference>
<dbReference type="PANTHER" id="PTHR43861">
    <property type="entry name" value="TRANS-ACONITATE 2-METHYLTRANSFERASE-RELATED"/>
    <property type="match status" value="1"/>
</dbReference>
<dbReference type="Proteomes" id="UP000186230">
    <property type="component" value="Chromosome"/>
</dbReference>
<dbReference type="InterPro" id="IPR013216">
    <property type="entry name" value="Methyltransf_11"/>
</dbReference>
<dbReference type="KEGG" id="gfl:GRFL_1202"/>
<name>A0A1L7I2U8_9FLAO</name>
<dbReference type="GO" id="GO:0032259">
    <property type="term" value="P:methylation"/>
    <property type="evidence" value="ECO:0007669"/>
    <property type="project" value="UniProtKB-KW"/>
</dbReference>
<dbReference type="Gene3D" id="3.40.50.150">
    <property type="entry name" value="Vaccinia Virus protein VP39"/>
    <property type="match status" value="1"/>
</dbReference>
<accession>A0A1L7I2U8</accession>
<evidence type="ECO:0000313" key="3">
    <source>
        <dbReference type="Proteomes" id="UP000186230"/>
    </source>
</evidence>
<keyword evidence="2" id="KW-0808">Transferase</keyword>
<dbReference type="STRING" id="1229726.GRFL_1202"/>
<evidence type="ECO:0000313" key="2">
    <source>
        <dbReference type="EMBL" id="APU67926.1"/>
    </source>
</evidence>
<dbReference type="InterPro" id="IPR029063">
    <property type="entry name" value="SAM-dependent_MTases_sf"/>
</dbReference>
<organism evidence="2 3">
    <name type="scientific">Christiangramia flava JLT2011</name>
    <dbReference type="NCBI Taxonomy" id="1229726"/>
    <lineage>
        <taxon>Bacteria</taxon>
        <taxon>Pseudomonadati</taxon>
        <taxon>Bacteroidota</taxon>
        <taxon>Flavobacteriia</taxon>
        <taxon>Flavobacteriales</taxon>
        <taxon>Flavobacteriaceae</taxon>
        <taxon>Christiangramia</taxon>
    </lineage>
</organism>
<dbReference type="AlphaFoldDB" id="A0A1L7I2U8"/>
<protein>
    <submittedName>
        <fullName evidence="2">Methyltransferase</fullName>
    </submittedName>
</protein>
<proteinExistence type="predicted"/>
<dbReference type="GO" id="GO:0008757">
    <property type="term" value="F:S-adenosylmethionine-dependent methyltransferase activity"/>
    <property type="evidence" value="ECO:0007669"/>
    <property type="project" value="InterPro"/>
</dbReference>